<dbReference type="GO" id="GO:0003700">
    <property type="term" value="F:DNA-binding transcription factor activity"/>
    <property type="evidence" value="ECO:0007669"/>
    <property type="project" value="InterPro"/>
</dbReference>
<dbReference type="SUPFAM" id="SSF46785">
    <property type="entry name" value="Winged helix' DNA-binding domain"/>
    <property type="match status" value="1"/>
</dbReference>
<evidence type="ECO:0000256" key="2">
    <source>
        <dbReference type="ARBA" id="ARBA00023015"/>
    </source>
</evidence>
<dbReference type="PROSITE" id="PS50931">
    <property type="entry name" value="HTH_LYSR"/>
    <property type="match status" value="1"/>
</dbReference>
<dbReference type="AlphaFoldDB" id="F2JXY8"/>
<comment type="similarity">
    <text evidence="1">Belongs to the LysR transcriptional regulatory family.</text>
</comment>
<keyword evidence="2" id="KW-0805">Transcription regulation</keyword>
<proteinExistence type="inferred from homology"/>
<reference evidence="6 7" key="1">
    <citation type="journal article" date="2012" name="Stand. Genomic Sci.">
        <title>Complete genome sequence of the melanogenic marine bacterium Marinomonas mediterranea type strain (MMB-1(T)).</title>
        <authorList>
            <person name="Lucas-Elio P."/>
            <person name="Goodwin L."/>
            <person name="Woyke T."/>
            <person name="Pitluck S."/>
            <person name="Nolan M."/>
            <person name="Kyrpides N.C."/>
            <person name="Detter J.C."/>
            <person name="Copeland A."/>
            <person name="Teshima H."/>
            <person name="Bruce D."/>
            <person name="Detter C."/>
            <person name="Tapia R."/>
            <person name="Han S."/>
            <person name="Land M.L."/>
            <person name="Ivanova N."/>
            <person name="Mikhailova N."/>
            <person name="Johnston A.W."/>
            <person name="Sanchez-Amat A."/>
        </authorList>
    </citation>
    <scope>NUCLEOTIDE SEQUENCE [LARGE SCALE GENOMIC DNA]</scope>
    <source>
        <strain evidence="7">ATCC 700492 / JCM 21426 / NBRC 103028 / MMB-1</strain>
    </source>
</reference>
<evidence type="ECO:0000313" key="7">
    <source>
        <dbReference type="Proteomes" id="UP000001062"/>
    </source>
</evidence>
<dbReference type="Pfam" id="PF03466">
    <property type="entry name" value="LysR_substrate"/>
    <property type="match status" value="1"/>
</dbReference>
<dbReference type="InterPro" id="IPR036388">
    <property type="entry name" value="WH-like_DNA-bd_sf"/>
</dbReference>
<dbReference type="PANTHER" id="PTHR30537:SF79">
    <property type="entry name" value="TRANSCRIPTIONAL REGULATOR-RELATED"/>
    <property type="match status" value="1"/>
</dbReference>
<keyword evidence="7" id="KW-1185">Reference proteome</keyword>
<dbReference type="KEGG" id="mme:Marme_0334"/>
<sequence length="282" mass="31960">MTIPYNALYTFQLAVKLGSLRRTADELSLTESAVSHQLKRLETQIGRPLLTKQGRQLKPTPVGERLANRLVLPFKDIGDALSELKNTQEDLSLYVQPSLLDVWLLPKLLHFRPQYPQIRLSINYLTSAPETLSDTQLLIRSYDQDYRTSNHLFPILDGETIPVCSPLFTEINQIRSPNDLVDVTLLHDNSIDAWQNWFAQFDLHNAVRPDLVYEDFHLLKSATLAAQGVALCPTCLVKEELESGKLVQLFSDKGNQGRMYGLEFATCANSNLKLLAHCLRDK</sequence>
<feature type="domain" description="HTH lysR-type" evidence="5">
    <location>
        <begin position="3"/>
        <end position="60"/>
    </location>
</feature>
<dbReference type="eggNOG" id="COG0583">
    <property type="taxonomic scope" value="Bacteria"/>
</dbReference>
<name>F2JXY8_MARM1</name>
<dbReference type="Proteomes" id="UP000001062">
    <property type="component" value="Chromosome"/>
</dbReference>
<dbReference type="PATRIC" id="fig|717774.3.peg.342"/>
<evidence type="ECO:0000256" key="4">
    <source>
        <dbReference type="ARBA" id="ARBA00023163"/>
    </source>
</evidence>
<dbReference type="InterPro" id="IPR000847">
    <property type="entry name" value="LysR_HTH_N"/>
</dbReference>
<evidence type="ECO:0000313" key="6">
    <source>
        <dbReference type="EMBL" id="ADZ89637.1"/>
    </source>
</evidence>
<dbReference type="InterPro" id="IPR058163">
    <property type="entry name" value="LysR-type_TF_proteobact-type"/>
</dbReference>
<dbReference type="Pfam" id="PF00126">
    <property type="entry name" value="HTH_1"/>
    <property type="match status" value="1"/>
</dbReference>
<dbReference type="HOGENOM" id="CLU_039613_37_0_6"/>
<evidence type="ECO:0000256" key="1">
    <source>
        <dbReference type="ARBA" id="ARBA00009437"/>
    </source>
</evidence>
<evidence type="ECO:0000256" key="3">
    <source>
        <dbReference type="ARBA" id="ARBA00023125"/>
    </source>
</evidence>
<keyword evidence="3" id="KW-0238">DNA-binding</keyword>
<dbReference type="Gene3D" id="1.10.10.10">
    <property type="entry name" value="Winged helix-like DNA-binding domain superfamily/Winged helix DNA-binding domain"/>
    <property type="match status" value="1"/>
</dbReference>
<dbReference type="PANTHER" id="PTHR30537">
    <property type="entry name" value="HTH-TYPE TRANSCRIPTIONAL REGULATOR"/>
    <property type="match status" value="1"/>
</dbReference>
<keyword evidence="4" id="KW-0804">Transcription</keyword>
<accession>F2JXY8</accession>
<organism evidence="6 7">
    <name type="scientific">Marinomonas mediterranea (strain ATCC 700492 / JCM 21426 / NBRC 103028 / MMB-1)</name>
    <dbReference type="NCBI Taxonomy" id="717774"/>
    <lineage>
        <taxon>Bacteria</taxon>
        <taxon>Pseudomonadati</taxon>
        <taxon>Pseudomonadota</taxon>
        <taxon>Gammaproteobacteria</taxon>
        <taxon>Oceanospirillales</taxon>
        <taxon>Oceanospirillaceae</taxon>
        <taxon>Marinomonas</taxon>
    </lineage>
</organism>
<dbReference type="InterPro" id="IPR036390">
    <property type="entry name" value="WH_DNA-bd_sf"/>
</dbReference>
<dbReference type="GO" id="GO:0006351">
    <property type="term" value="P:DNA-templated transcription"/>
    <property type="evidence" value="ECO:0007669"/>
    <property type="project" value="TreeGrafter"/>
</dbReference>
<gene>
    <name evidence="6" type="ordered locus">Marme_0334</name>
</gene>
<dbReference type="Gene3D" id="3.40.190.10">
    <property type="entry name" value="Periplasmic binding protein-like II"/>
    <property type="match status" value="2"/>
</dbReference>
<dbReference type="OrthoDB" id="6787458at2"/>
<dbReference type="RefSeq" id="WP_013659543.1">
    <property type="nucleotide sequence ID" value="NC_015276.1"/>
</dbReference>
<dbReference type="SUPFAM" id="SSF53850">
    <property type="entry name" value="Periplasmic binding protein-like II"/>
    <property type="match status" value="1"/>
</dbReference>
<dbReference type="EMBL" id="CP002583">
    <property type="protein sequence ID" value="ADZ89637.1"/>
    <property type="molecule type" value="Genomic_DNA"/>
</dbReference>
<dbReference type="STRING" id="717774.Marme_0334"/>
<evidence type="ECO:0000259" key="5">
    <source>
        <dbReference type="PROSITE" id="PS50931"/>
    </source>
</evidence>
<protein>
    <submittedName>
        <fullName evidence="6">Transcriptional regulator, LysR family</fullName>
    </submittedName>
</protein>
<dbReference type="GO" id="GO:0043565">
    <property type="term" value="F:sequence-specific DNA binding"/>
    <property type="evidence" value="ECO:0007669"/>
    <property type="project" value="TreeGrafter"/>
</dbReference>
<dbReference type="InterPro" id="IPR005119">
    <property type="entry name" value="LysR_subst-bd"/>
</dbReference>